<organism evidence="3 4">
    <name type="scientific">Fonsecaea monophora</name>
    <dbReference type="NCBI Taxonomy" id="254056"/>
    <lineage>
        <taxon>Eukaryota</taxon>
        <taxon>Fungi</taxon>
        <taxon>Dikarya</taxon>
        <taxon>Ascomycota</taxon>
        <taxon>Pezizomycotina</taxon>
        <taxon>Eurotiomycetes</taxon>
        <taxon>Chaetothyriomycetidae</taxon>
        <taxon>Chaetothyriales</taxon>
        <taxon>Herpotrichiellaceae</taxon>
        <taxon>Fonsecaea</taxon>
    </lineage>
</organism>
<keyword evidence="1" id="KW-0175">Coiled coil</keyword>
<dbReference type="SUPFAM" id="SSF48452">
    <property type="entry name" value="TPR-like"/>
    <property type="match status" value="1"/>
</dbReference>
<dbReference type="EMBL" id="LVKK01000075">
    <property type="protein sequence ID" value="OAG37275.1"/>
    <property type="molecule type" value="Genomic_DNA"/>
</dbReference>
<comment type="caution">
    <text evidence="3">The sequence shown here is derived from an EMBL/GenBank/DDBJ whole genome shotgun (WGS) entry which is preliminary data.</text>
</comment>
<feature type="compositionally biased region" description="Basic residues" evidence="2">
    <location>
        <begin position="1"/>
        <end position="10"/>
    </location>
</feature>
<dbReference type="InterPro" id="IPR011990">
    <property type="entry name" value="TPR-like_helical_dom_sf"/>
</dbReference>
<dbReference type="RefSeq" id="XP_022509227.1">
    <property type="nucleotide sequence ID" value="XM_022658517.1"/>
</dbReference>
<dbReference type="Gene3D" id="1.25.40.10">
    <property type="entry name" value="Tetratricopeptide repeat domain"/>
    <property type="match status" value="1"/>
</dbReference>
<evidence type="ECO:0000256" key="1">
    <source>
        <dbReference type="SAM" id="Coils"/>
    </source>
</evidence>
<sequence length="467" mass="51683">MAKTKTKAGSKQRDILRSTTSPLVKGVPKKSQKSIEDLLTEAAELLEQAQPELALPLAEEALKRLEAERQEQHAPKEDEIEIDDLLSLAAQGIPTLPSVLTLNAEIQVALGDVESARRNFLRATRIDKDGALISAEPWLWLAQLCEEGGAESIRYFEQACEVLRNEIEVLEEAVNEMDTGSDGDAGAKKVLDEKKSKLADALCAMAEVYMTDLSWENDAESRCESLVTEAVAVCPEHLSAGVLQTLASVRISQERIEDARTALKRSLDIWNDTPSASVQDPTKDEEASAGEDGRRPDFATRVSLSRLLMEVQLEPVAMTVLEGLVREDDQSVECWYLGGWCQVLISQKGDTPPETKAKCLETAKQWLDNCLRLYRVQGYEDERLREHAVELVDGLKKELGLDGEMDEDDGDWEDVDDQDDEEEVEEDGDLEIEADVDVDAEDDAARRHPGASAKATTTAKDEDVEMT</sequence>
<dbReference type="CDD" id="cd24142">
    <property type="entry name" value="ACL4-like"/>
    <property type="match status" value="1"/>
</dbReference>
<accession>A0A177EZ02</accession>
<evidence type="ECO:0000256" key="2">
    <source>
        <dbReference type="SAM" id="MobiDB-lite"/>
    </source>
</evidence>
<gene>
    <name evidence="3" type="ORF">AYO21_08574</name>
</gene>
<dbReference type="Proteomes" id="UP000077002">
    <property type="component" value="Unassembled WGS sequence"/>
</dbReference>
<feature type="compositionally biased region" description="Basic and acidic residues" evidence="2">
    <location>
        <begin position="281"/>
        <end position="296"/>
    </location>
</feature>
<name>A0A177EZ02_9EURO</name>
<feature type="region of interest" description="Disordered" evidence="2">
    <location>
        <begin position="272"/>
        <end position="296"/>
    </location>
</feature>
<feature type="region of interest" description="Disordered" evidence="2">
    <location>
        <begin position="1"/>
        <end position="31"/>
    </location>
</feature>
<evidence type="ECO:0000313" key="4">
    <source>
        <dbReference type="Proteomes" id="UP000077002"/>
    </source>
</evidence>
<feature type="compositionally biased region" description="Acidic residues" evidence="2">
    <location>
        <begin position="401"/>
        <end position="442"/>
    </location>
</feature>
<keyword evidence="4" id="KW-1185">Reference proteome</keyword>
<protein>
    <submittedName>
        <fullName evidence="3">Uncharacterized protein</fullName>
    </submittedName>
</protein>
<dbReference type="GeneID" id="34603717"/>
<dbReference type="AlphaFoldDB" id="A0A177EZ02"/>
<evidence type="ECO:0000313" key="3">
    <source>
        <dbReference type="EMBL" id="OAG37275.1"/>
    </source>
</evidence>
<dbReference type="OrthoDB" id="1914839at2759"/>
<reference evidence="3 4" key="1">
    <citation type="submission" date="2016-03" db="EMBL/GenBank/DDBJ databases">
        <title>Draft genome sequence of the Fonsecaea monophora CBS 269.37.</title>
        <authorList>
            <person name="Bombassaro A."/>
            <person name="Vinicius W.A."/>
            <person name="De Hoog S."/>
            <person name="Sun J."/>
            <person name="Souza E.M."/>
            <person name="Raittz R.T."/>
            <person name="Costa F."/>
            <person name="Leao A.C."/>
            <person name="Tadra-Sfeir M.Z."/>
            <person name="Baura V."/>
            <person name="Balsanelli E."/>
            <person name="Pedrosa F.O."/>
            <person name="Moreno L.F."/>
            <person name="Steffens M.B."/>
            <person name="Xi L."/>
            <person name="Bocca A.L."/>
            <person name="Felipe M.S."/>
            <person name="Teixeira M."/>
            <person name="Telles Filho F.Q."/>
            <person name="Azevedo C.M."/>
            <person name="Gomes R."/>
            <person name="Vicente V.A."/>
        </authorList>
    </citation>
    <scope>NUCLEOTIDE SEQUENCE [LARGE SCALE GENOMIC DNA]</scope>
    <source>
        <strain evidence="3 4">CBS 269.37</strain>
    </source>
</reference>
<feature type="region of interest" description="Disordered" evidence="2">
    <location>
        <begin position="399"/>
        <end position="467"/>
    </location>
</feature>
<feature type="coiled-coil region" evidence="1">
    <location>
        <begin position="153"/>
        <end position="180"/>
    </location>
</feature>
<proteinExistence type="predicted"/>